<gene>
    <name evidence="1" type="ORF">KIL84_016025</name>
</gene>
<organism evidence="1 2">
    <name type="scientific">Mauremys mutica</name>
    <name type="common">yellowpond turtle</name>
    <dbReference type="NCBI Taxonomy" id="74926"/>
    <lineage>
        <taxon>Eukaryota</taxon>
        <taxon>Metazoa</taxon>
        <taxon>Chordata</taxon>
        <taxon>Craniata</taxon>
        <taxon>Vertebrata</taxon>
        <taxon>Euteleostomi</taxon>
        <taxon>Archelosauria</taxon>
        <taxon>Testudinata</taxon>
        <taxon>Testudines</taxon>
        <taxon>Cryptodira</taxon>
        <taxon>Durocryptodira</taxon>
        <taxon>Testudinoidea</taxon>
        <taxon>Geoemydidae</taxon>
        <taxon>Geoemydinae</taxon>
        <taxon>Mauremys</taxon>
    </lineage>
</organism>
<evidence type="ECO:0000313" key="2">
    <source>
        <dbReference type="Proteomes" id="UP000827986"/>
    </source>
</evidence>
<accession>A0A9D3WT65</accession>
<name>A0A9D3WT65_9SAUR</name>
<evidence type="ECO:0000313" key="1">
    <source>
        <dbReference type="EMBL" id="KAH1166853.1"/>
    </source>
</evidence>
<keyword evidence="2" id="KW-1185">Reference proteome</keyword>
<dbReference type="Proteomes" id="UP000827986">
    <property type="component" value="Unassembled WGS sequence"/>
</dbReference>
<comment type="caution">
    <text evidence="1">The sequence shown here is derived from an EMBL/GenBank/DDBJ whole genome shotgun (WGS) entry which is preliminary data.</text>
</comment>
<reference evidence="1" key="1">
    <citation type="submission" date="2021-09" db="EMBL/GenBank/DDBJ databases">
        <title>The genome of Mauremys mutica provides insights into the evolution of semi-aquatic lifestyle.</title>
        <authorList>
            <person name="Gong S."/>
            <person name="Gao Y."/>
        </authorList>
    </citation>
    <scope>NUCLEOTIDE SEQUENCE</scope>
    <source>
        <strain evidence="1">MM-2020</strain>
        <tissue evidence="1">Muscle</tissue>
    </source>
</reference>
<sequence>MQTPAEVWYREWQSKKLSPAKPIAQAPALAGTKQGAAFLPPCQSPVKGLVIYRKTQGLARTIFKGAGLHHQADNWQLGCLPELVQSVFGIMETEQRWSPSRWATGTCGGEAGTARPATVLWLDREVSLQGC</sequence>
<dbReference type="EMBL" id="JAHDVG010000487">
    <property type="protein sequence ID" value="KAH1166853.1"/>
    <property type="molecule type" value="Genomic_DNA"/>
</dbReference>
<protein>
    <submittedName>
        <fullName evidence="1">Uncharacterized protein</fullName>
    </submittedName>
</protein>
<proteinExistence type="predicted"/>
<dbReference type="AlphaFoldDB" id="A0A9D3WT65"/>